<dbReference type="STRING" id="36844.SAMN04488501_104226"/>
<dbReference type="AlphaFoldDB" id="A0A0L6ZD48"/>
<sequence>MYDAKDNNVKSNHTTNNLKNGCIGDRSYFMNVQKESLMNFKSSYIPTEKIIKME</sequence>
<dbReference type="PATRIC" id="fig|1121318.3.peg.497"/>
<comment type="caution">
    <text evidence="1">The sequence shown here is derived from an EMBL/GenBank/DDBJ whole genome shotgun (WGS) entry which is preliminary data.</text>
</comment>
<dbReference type="Proteomes" id="UP000037043">
    <property type="component" value="Unassembled WGS sequence"/>
</dbReference>
<protein>
    <submittedName>
        <fullName evidence="1">Uncharacterized protein</fullName>
    </submittedName>
</protein>
<accession>A0A0L6ZD48</accession>
<proteinExistence type="predicted"/>
<dbReference type="RefSeq" id="WP_161803191.1">
    <property type="nucleotide sequence ID" value="NZ_LHUR01000011.1"/>
</dbReference>
<organism evidence="1 2">
    <name type="scientific">Clostridium homopropionicum DSM 5847</name>
    <dbReference type="NCBI Taxonomy" id="1121318"/>
    <lineage>
        <taxon>Bacteria</taxon>
        <taxon>Bacillati</taxon>
        <taxon>Bacillota</taxon>
        <taxon>Clostridia</taxon>
        <taxon>Eubacteriales</taxon>
        <taxon>Clostridiaceae</taxon>
        <taxon>Clostridium</taxon>
    </lineage>
</organism>
<reference evidence="2" key="1">
    <citation type="submission" date="2015-08" db="EMBL/GenBank/DDBJ databases">
        <title>Genome sequence of the strict anaerobe Clostridium homopropionicum LuHBu1 (DSM 5847T).</title>
        <authorList>
            <person name="Poehlein A."/>
            <person name="Beck M."/>
            <person name="Schiel-Bengelsdorf B."/>
            <person name="Bengelsdorf F.R."/>
            <person name="Daniel R."/>
            <person name="Duerre P."/>
        </authorList>
    </citation>
    <scope>NUCLEOTIDE SEQUENCE [LARGE SCALE GENOMIC DNA]</scope>
    <source>
        <strain evidence="2">DSM 5847</strain>
    </source>
</reference>
<gene>
    <name evidence="1" type="ORF">CLHOM_04940</name>
</gene>
<evidence type="ECO:0000313" key="1">
    <source>
        <dbReference type="EMBL" id="KOA20906.1"/>
    </source>
</evidence>
<evidence type="ECO:0000313" key="2">
    <source>
        <dbReference type="Proteomes" id="UP000037043"/>
    </source>
</evidence>
<name>A0A0L6ZD48_9CLOT</name>
<keyword evidence="2" id="KW-1185">Reference proteome</keyword>
<dbReference type="EMBL" id="LHUR01000011">
    <property type="protein sequence ID" value="KOA20906.1"/>
    <property type="molecule type" value="Genomic_DNA"/>
</dbReference>